<proteinExistence type="predicted"/>
<feature type="transmembrane region" description="Helical" evidence="1">
    <location>
        <begin position="55"/>
        <end position="75"/>
    </location>
</feature>
<protein>
    <submittedName>
        <fullName evidence="2">Uncharacterized protein</fullName>
    </submittedName>
</protein>
<evidence type="ECO:0000313" key="2">
    <source>
        <dbReference type="EMBL" id="CAJ1386288.1"/>
    </source>
</evidence>
<gene>
    <name evidence="2" type="ORF">EVOR1521_LOCUS12692</name>
</gene>
<keyword evidence="1" id="KW-1133">Transmembrane helix</keyword>
<name>A0AA36IGG1_9DINO</name>
<evidence type="ECO:0000256" key="1">
    <source>
        <dbReference type="SAM" id="Phobius"/>
    </source>
</evidence>
<dbReference type="EMBL" id="CAUJNA010001348">
    <property type="protein sequence ID" value="CAJ1386288.1"/>
    <property type="molecule type" value="Genomic_DNA"/>
</dbReference>
<keyword evidence="1" id="KW-0812">Transmembrane</keyword>
<sequence>MESSLEWVAMDSPGLALSPAQSKDLSVFGAAVVIAKANWGIGMIAMPFYLHSAGLGAGLLFFLLSSAVAADAAILTHRLRQRLGETCYVALLKKALGPRAALLGMCC</sequence>
<keyword evidence="3" id="KW-1185">Reference proteome</keyword>
<keyword evidence="1" id="KW-0472">Membrane</keyword>
<feature type="non-terminal residue" evidence="2">
    <location>
        <position position="107"/>
    </location>
</feature>
<dbReference type="AlphaFoldDB" id="A0AA36IGG1"/>
<dbReference type="Proteomes" id="UP001178507">
    <property type="component" value="Unassembled WGS sequence"/>
</dbReference>
<evidence type="ECO:0000313" key="3">
    <source>
        <dbReference type="Proteomes" id="UP001178507"/>
    </source>
</evidence>
<organism evidence="2 3">
    <name type="scientific">Effrenium voratum</name>
    <dbReference type="NCBI Taxonomy" id="2562239"/>
    <lineage>
        <taxon>Eukaryota</taxon>
        <taxon>Sar</taxon>
        <taxon>Alveolata</taxon>
        <taxon>Dinophyceae</taxon>
        <taxon>Suessiales</taxon>
        <taxon>Symbiodiniaceae</taxon>
        <taxon>Effrenium</taxon>
    </lineage>
</organism>
<comment type="caution">
    <text evidence="2">The sequence shown here is derived from an EMBL/GenBank/DDBJ whole genome shotgun (WGS) entry which is preliminary data.</text>
</comment>
<accession>A0AA36IGG1</accession>
<reference evidence="2" key="1">
    <citation type="submission" date="2023-08" db="EMBL/GenBank/DDBJ databases">
        <authorList>
            <person name="Chen Y."/>
            <person name="Shah S."/>
            <person name="Dougan E. K."/>
            <person name="Thang M."/>
            <person name="Chan C."/>
        </authorList>
    </citation>
    <scope>NUCLEOTIDE SEQUENCE</scope>
</reference>